<dbReference type="PROSITE" id="PS50987">
    <property type="entry name" value="HTH_ARSR_2"/>
    <property type="match status" value="1"/>
</dbReference>
<accession>A0A1M3L3U4</accession>
<feature type="compositionally biased region" description="Basic residues" evidence="1">
    <location>
        <begin position="171"/>
        <end position="200"/>
    </location>
</feature>
<evidence type="ECO:0000313" key="4">
    <source>
        <dbReference type="Proteomes" id="UP000184233"/>
    </source>
</evidence>
<evidence type="ECO:0000256" key="1">
    <source>
        <dbReference type="SAM" id="MobiDB-lite"/>
    </source>
</evidence>
<dbReference type="Gene3D" id="1.10.10.10">
    <property type="entry name" value="Winged helix-like DNA-binding domain superfamily/Winged helix DNA-binding domain"/>
    <property type="match status" value="1"/>
</dbReference>
<reference evidence="3 4" key="1">
    <citation type="submission" date="2016-09" db="EMBL/GenBank/DDBJ databases">
        <title>Genome-resolved meta-omics ties microbial dynamics to process performance in biotechnology for thiocyanate degradation.</title>
        <authorList>
            <person name="Kantor R.S."/>
            <person name="Huddy R.J."/>
            <person name="Iyer R."/>
            <person name="Thomas B.C."/>
            <person name="Brown C.T."/>
            <person name="Anantharaman K."/>
            <person name="Tringe S."/>
            <person name="Hettich R.L."/>
            <person name="Harrison S.T."/>
            <person name="Banfield J.F."/>
        </authorList>
    </citation>
    <scope>NUCLEOTIDE SEQUENCE [LARGE SCALE GENOMIC DNA]</scope>
    <source>
        <strain evidence="3">59-99</strain>
    </source>
</reference>
<gene>
    <name evidence="3" type="ORF">BGO89_08045</name>
</gene>
<dbReference type="SMART" id="SM00418">
    <property type="entry name" value="HTH_ARSR"/>
    <property type="match status" value="1"/>
</dbReference>
<dbReference type="CDD" id="cd00090">
    <property type="entry name" value="HTH_ARSR"/>
    <property type="match status" value="1"/>
</dbReference>
<feature type="domain" description="HTH arsR-type" evidence="2">
    <location>
        <begin position="1"/>
        <end position="91"/>
    </location>
</feature>
<organism evidence="3 4">
    <name type="scientific">Candidatus Kapaibacterium thiocyanatum</name>
    <dbReference type="NCBI Taxonomy" id="1895771"/>
    <lineage>
        <taxon>Bacteria</taxon>
        <taxon>Pseudomonadati</taxon>
        <taxon>Candidatus Kapaibacteriota</taxon>
        <taxon>Candidatus Kapaibacteriia</taxon>
        <taxon>Candidatus Kapaibacteriales</taxon>
        <taxon>Candidatus Kapaibacteriaceae</taxon>
        <taxon>Candidatus Kapaibacterium</taxon>
    </lineage>
</organism>
<dbReference type="GO" id="GO:0003700">
    <property type="term" value="F:DNA-binding transcription factor activity"/>
    <property type="evidence" value="ECO:0007669"/>
    <property type="project" value="InterPro"/>
</dbReference>
<dbReference type="PRINTS" id="PR00778">
    <property type="entry name" value="HTHARSR"/>
</dbReference>
<dbReference type="AlphaFoldDB" id="A0A1M3L3U4"/>
<dbReference type="Pfam" id="PF01022">
    <property type="entry name" value="HTH_5"/>
    <property type="match status" value="1"/>
</dbReference>
<dbReference type="PANTHER" id="PTHR38600:SF1">
    <property type="entry name" value="TRANSCRIPTIONAL REGULATORY PROTEIN"/>
    <property type="match status" value="1"/>
</dbReference>
<sequence>MRRDVYQAIADPTRRDIINLIAYRPMNLNSIADNFRMSRPAVSQHIKILAECGLVHIRQEGRERFCEATLKPLGEVSDWIERYRRHWAEQYDALDDVLLRLQKEETAPDDTGMAKNVAIVPPPPGTKKTPMSVPDDTTGKNTKDGKHAKRKKHGKTDAKDPMLVASATGPRRNKGKKHKDNASKPGRKEKKTKAGRAGKK</sequence>
<proteinExistence type="predicted"/>
<evidence type="ECO:0000313" key="3">
    <source>
        <dbReference type="EMBL" id="OJX59940.1"/>
    </source>
</evidence>
<dbReference type="InterPro" id="IPR036388">
    <property type="entry name" value="WH-like_DNA-bd_sf"/>
</dbReference>
<comment type="caution">
    <text evidence="3">The sequence shown here is derived from an EMBL/GenBank/DDBJ whole genome shotgun (WGS) entry which is preliminary data.</text>
</comment>
<dbReference type="InterPro" id="IPR001845">
    <property type="entry name" value="HTH_ArsR_DNA-bd_dom"/>
</dbReference>
<dbReference type="InterPro" id="IPR036390">
    <property type="entry name" value="WH_DNA-bd_sf"/>
</dbReference>
<dbReference type="NCBIfam" id="NF033788">
    <property type="entry name" value="HTH_metalloreg"/>
    <property type="match status" value="1"/>
</dbReference>
<dbReference type="InterPro" id="IPR011991">
    <property type="entry name" value="ArsR-like_HTH"/>
</dbReference>
<dbReference type="Proteomes" id="UP000184233">
    <property type="component" value="Unassembled WGS sequence"/>
</dbReference>
<name>A0A1M3L3U4_9BACT</name>
<feature type="region of interest" description="Disordered" evidence="1">
    <location>
        <begin position="109"/>
        <end position="200"/>
    </location>
</feature>
<dbReference type="SUPFAM" id="SSF46785">
    <property type="entry name" value="Winged helix' DNA-binding domain"/>
    <property type="match status" value="1"/>
</dbReference>
<protein>
    <recommendedName>
        <fullName evidence="2">HTH arsR-type domain-containing protein</fullName>
    </recommendedName>
</protein>
<dbReference type="PANTHER" id="PTHR38600">
    <property type="entry name" value="TRANSCRIPTIONAL REGULATORY PROTEIN"/>
    <property type="match status" value="1"/>
</dbReference>
<dbReference type="EMBL" id="MKVH01000008">
    <property type="protein sequence ID" value="OJX59940.1"/>
    <property type="molecule type" value="Genomic_DNA"/>
</dbReference>
<dbReference type="STRING" id="1895771.BGO89_08045"/>
<evidence type="ECO:0000259" key="2">
    <source>
        <dbReference type="PROSITE" id="PS50987"/>
    </source>
</evidence>